<protein>
    <recommendedName>
        <fullName evidence="3">Calcineurin-like phosphoesterase domain-containing protein</fullName>
    </recommendedName>
</protein>
<evidence type="ECO:0008006" key="3">
    <source>
        <dbReference type="Google" id="ProtNLM"/>
    </source>
</evidence>
<organism evidence="1 2">
    <name type="scientific">Pseudaquabacterium pictum</name>
    <dbReference type="NCBI Taxonomy" id="2315236"/>
    <lineage>
        <taxon>Bacteria</taxon>
        <taxon>Pseudomonadati</taxon>
        <taxon>Pseudomonadota</taxon>
        <taxon>Betaproteobacteria</taxon>
        <taxon>Burkholderiales</taxon>
        <taxon>Sphaerotilaceae</taxon>
        <taxon>Pseudaquabacterium</taxon>
    </lineage>
</organism>
<reference evidence="2" key="1">
    <citation type="submission" date="2019-03" db="EMBL/GenBank/DDBJ databases">
        <title>Aquabacterium pictum sp.nov., the first bacteriochlorophyll a-containing freshwater bacterium in the genus Aquabacterium of the class Betaproteobacteria.</title>
        <authorList>
            <person name="Hirose S."/>
            <person name="Tank M."/>
            <person name="Hara E."/>
            <person name="Tamaki H."/>
            <person name="Takaichi S."/>
            <person name="Haruta S."/>
            <person name="Hanada S."/>
        </authorList>
    </citation>
    <scope>NUCLEOTIDE SEQUENCE [LARGE SCALE GENOMIC DNA]</scope>
    <source>
        <strain evidence="2">W35</strain>
    </source>
</reference>
<keyword evidence="2" id="KW-1185">Reference proteome</keyword>
<dbReference type="AlphaFoldDB" id="A0A480ANR2"/>
<sequence length="339" mass="36864">MTALPGRRALLAALAAAGVGGRVGATAAADDGAFDFVALGDAPYGPDLLAGPPYRALIDRINALGLRFAIHVGDFKDGTAACSDDEYQLQWQHFRRFAGALVYTPGDNDWLDCHRRGDDPLERLQSLRQRFFAGPQSLGQRPLALERQAERMSDHADYRENQRWQHQGVVFATFHTVGPTNGFDASSAAVRAEAQRREAANSAWMADSFALARRSGARALVLATQAEPLAYDRPAGPRRGSLQPGFTAIGRTLLPLAAAAPHPVLLVHGDAHVYTFDQPFETAQGRWIANLWRLQVFGDPRMHAVRVRVQPAVAGAPFACAPVWNPLSTDPRRGVHRAP</sequence>
<dbReference type="SUPFAM" id="SSF56300">
    <property type="entry name" value="Metallo-dependent phosphatases"/>
    <property type="match status" value="1"/>
</dbReference>
<dbReference type="RefSeq" id="WP_137731426.1">
    <property type="nucleotide sequence ID" value="NZ_BJCL01000001.1"/>
</dbReference>
<dbReference type="Proteomes" id="UP000301751">
    <property type="component" value="Unassembled WGS sequence"/>
</dbReference>
<gene>
    <name evidence="1" type="ORF">AQPW35_07830</name>
</gene>
<accession>A0A480ANR2</accession>
<dbReference type="PROSITE" id="PS51318">
    <property type="entry name" value="TAT"/>
    <property type="match status" value="1"/>
</dbReference>
<proteinExistence type="predicted"/>
<evidence type="ECO:0000313" key="2">
    <source>
        <dbReference type="Proteomes" id="UP000301751"/>
    </source>
</evidence>
<dbReference type="OrthoDB" id="58809at2"/>
<dbReference type="InterPro" id="IPR029052">
    <property type="entry name" value="Metallo-depent_PP-like"/>
</dbReference>
<dbReference type="InterPro" id="IPR006311">
    <property type="entry name" value="TAT_signal"/>
</dbReference>
<dbReference type="EMBL" id="BJCL01000001">
    <property type="protein sequence ID" value="GCL61702.1"/>
    <property type="molecule type" value="Genomic_DNA"/>
</dbReference>
<comment type="caution">
    <text evidence="1">The sequence shown here is derived from an EMBL/GenBank/DDBJ whole genome shotgun (WGS) entry which is preliminary data.</text>
</comment>
<evidence type="ECO:0000313" key="1">
    <source>
        <dbReference type="EMBL" id="GCL61702.1"/>
    </source>
</evidence>
<name>A0A480ANR2_9BURK</name>